<dbReference type="EMBL" id="JABFRW010000111">
    <property type="protein sequence ID" value="NOT34336.1"/>
    <property type="molecule type" value="Genomic_DNA"/>
</dbReference>
<sequence length="224" mass="24449">MPPLFPLLVRRRLLRRLAGTWRVAVLSAPAGFGKSTLAAQAIRGRRATWIRIGPDHRALSNLIGAWIGAASARADGALPRTRRLFEVHRDLERDLGLLTASLAAEFPPGRGERVLVLDDVHELDGATEVIQWLTRVLLSMGPRVRTLVTCRGSCPLPLARFEVEGGVLQLGVDDLAFTLAEEHEWLARVLGAPTARRVTAELRDSFRGWPAGLALAVRGLSEAP</sequence>
<protein>
    <recommendedName>
        <fullName evidence="3">Orc1-like AAA ATPase domain-containing protein</fullName>
    </recommendedName>
</protein>
<reference evidence="1 2" key="1">
    <citation type="submission" date="2020-04" db="EMBL/GenBank/DDBJ databases">
        <title>Metagenomic profiling of ammonia- and methane-oxidizing microorganisms in a Dutch drinking water treatment plant.</title>
        <authorList>
            <person name="Poghosyan L."/>
            <person name="Leucker S."/>
        </authorList>
    </citation>
    <scope>NUCLEOTIDE SEQUENCE [LARGE SCALE GENOMIC DNA]</scope>
    <source>
        <strain evidence="1">S-RSF-IL-03</strain>
    </source>
</reference>
<evidence type="ECO:0000313" key="2">
    <source>
        <dbReference type="Proteomes" id="UP000580839"/>
    </source>
</evidence>
<accession>A0A849SIA5</accession>
<evidence type="ECO:0008006" key="3">
    <source>
        <dbReference type="Google" id="ProtNLM"/>
    </source>
</evidence>
<gene>
    <name evidence="1" type="ORF">HOP12_09225</name>
</gene>
<comment type="caution">
    <text evidence="1">The sequence shown here is derived from an EMBL/GenBank/DDBJ whole genome shotgun (WGS) entry which is preliminary data.</text>
</comment>
<feature type="non-terminal residue" evidence="1">
    <location>
        <position position="224"/>
    </location>
</feature>
<dbReference type="AlphaFoldDB" id="A0A849SIA5"/>
<evidence type="ECO:0000313" key="1">
    <source>
        <dbReference type="EMBL" id="NOT34336.1"/>
    </source>
</evidence>
<name>A0A849SIA5_UNCEI</name>
<organism evidence="1 2">
    <name type="scientific">Eiseniibacteriota bacterium</name>
    <dbReference type="NCBI Taxonomy" id="2212470"/>
    <lineage>
        <taxon>Bacteria</taxon>
        <taxon>Candidatus Eiseniibacteriota</taxon>
    </lineage>
</organism>
<proteinExistence type="predicted"/>
<dbReference type="Gene3D" id="3.40.50.300">
    <property type="entry name" value="P-loop containing nucleotide triphosphate hydrolases"/>
    <property type="match status" value="1"/>
</dbReference>
<dbReference type="Proteomes" id="UP000580839">
    <property type="component" value="Unassembled WGS sequence"/>
</dbReference>
<dbReference type="InterPro" id="IPR027417">
    <property type="entry name" value="P-loop_NTPase"/>
</dbReference>
<dbReference type="SUPFAM" id="SSF52540">
    <property type="entry name" value="P-loop containing nucleoside triphosphate hydrolases"/>
    <property type="match status" value="1"/>
</dbReference>